<dbReference type="InterPro" id="IPR002078">
    <property type="entry name" value="Sigma_54_int"/>
</dbReference>
<feature type="modified residue" description="4-aspartylphosphate" evidence="4">
    <location>
        <position position="50"/>
    </location>
</feature>
<accession>A0ABT7VW51</accession>
<keyword evidence="3" id="KW-0238">DNA-binding</keyword>
<dbReference type="CDD" id="cd17535">
    <property type="entry name" value="REC_NarL-like"/>
    <property type="match status" value="1"/>
</dbReference>
<name>A0ABT7VW51_9GAMM</name>
<evidence type="ECO:0000259" key="5">
    <source>
        <dbReference type="PROSITE" id="PS50045"/>
    </source>
</evidence>
<evidence type="ECO:0000256" key="1">
    <source>
        <dbReference type="ARBA" id="ARBA00022741"/>
    </source>
</evidence>
<feature type="domain" description="Sigma-54 factor interaction" evidence="5">
    <location>
        <begin position="139"/>
        <end position="357"/>
    </location>
</feature>
<dbReference type="SMART" id="SM00448">
    <property type="entry name" value="REC"/>
    <property type="match status" value="1"/>
</dbReference>
<evidence type="ECO:0000259" key="6">
    <source>
        <dbReference type="PROSITE" id="PS50110"/>
    </source>
</evidence>
<organism evidence="7 8">
    <name type="scientific">Candidatus Marithioploca araucensis</name>
    <dbReference type="NCBI Taxonomy" id="70273"/>
    <lineage>
        <taxon>Bacteria</taxon>
        <taxon>Pseudomonadati</taxon>
        <taxon>Pseudomonadota</taxon>
        <taxon>Gammaproteobacteria</taxon>
        <taxon>Thiotrichales</taxon>
        <taxon>Thiotrichaceae</taxon>
        <taxon>Candidatus Marithioploca</taxon>
    </lineage>
</organism>
<dbReference type="Pfam" id="PF00072">
    <property type="entry name" value="Response_reg"/>
    <property type="match status" value="1"/>
</dbReference>
<proteinExistence type="predicted"/>
<keyword evidence="4" id="KW-0597">Phosphoprotein</keyword>
<feature type="non-terminal residue" evidence="7">
    <location>
        <position position="1"/>
    </location>
</feature>
<dbReference type="InterPro" id="IPR025662">
    <property type="entry name" value="Sigma_54_int_dom_ATP-bd_1"/>
</dbReference>
<evidence type="ECO:0000256" key="3">
    <source>
        <dbReference type="ARBA" id="ARBA00023125"/>
    </source>
</evidence>
<keyword evidence="1" id="KW-0547">Nucleotide-binding</keyword>
<dbReference type="Proteomes" id="UP001171945">
    <property type="component" value="Unassembled WGS sequence"/>
</dbReference>
<dbReference type="SUPFAM" id="SSF52172">
    <property type="entry name" value="CheY-like"/>
    <property type="match status" value="1"/>
</dbReference>
<dbReference type="SUPFAM" id="SSF52540">
    <property type="entry name" value="P-loop containing nucleoside triphosphate hydrolases"/>
    <property type="match status" value="1"/>
</dbReference>
<dbReference type="PROSITE" id="PS50110">
    <property type="entry name" value="RESPONSE_REGULATORY"/>
    <property type="match status" value="1"/>
</dbReference>
<dbReference type="InterPro" id="IPR011006">
    <property type="entry name" value="CheY-like_superfamily"/>
</dbReference>
<dbReference type="PANTHER" id="PTHR32071">
    <property type="entry name" value="TRANSCRIPTIONAL REGULATORY PROTEIN"/>
    <property type="match status" value="1"/>
</dbReference>
<gene>
    <name evidence="7" type="ORF">QUF54_10345</name>
</gene>
<dbReference type="Gene3D" id="3.40.50.2300">
    <property type="match status" value="1"/>
</dbReference>
<dbReference type="PANTHER" id="PTHR32071:SF117">
    <property type="entry name" value="PTS-DEPENDENT DIHYDROXYACETONE KINASE OPERON REGULATORY PROTEIN-RELATED"/>
    <property type="match status" value="1"/>
</dbReference>
<dbReference type="Gene3D" id="1.10.8.60">
    <property type="match status" value="1"/>
</dbReference>
<evidence type="ECO:0000313" key="7">
    <source>
        <dbReference type="EMBL" id="MDM8563740.1"/>
    </source>
</evidence>
<keyword evidence="8" id="KW-1185">Reference proteome</keyword>
<comment type="caution">
    <text evidence="7">The sequence shown here is derived from an EMBL/GenBank/DDBJ whole genome shotgun (WGS) entry which is preliminary data.</text>
</comment>
<dbReference type="Pfam" id="PF00158">
    <property type="entry name" value="Sigma54_activat"/>
    <property type="match status" value="1"/>
</dbReference>
<dbReference type="PROSITE" id="PS00675">
    <property type="entry name" value="SIGMA54_INTERACT_1"/>
    <property type="match status" value="1"/>
</dbReference>
<evidence type="ECO:0000313" key="8">
    <source>
        <dbReference type="Proteomes" id="UP001171945"/>
    </source>
</evidence>
<sequence>LLLVDDDPLIGESLAFVLKESFSVDLVTTRDEVKRLLYGRAILPQLALVDLGLPPSPHSPNEGFALIPELLNFNPSIKILILSGQDTQENVRHALTLGAVDFIPKPCDMELLKARLKHQLMILDAERHKPQAEQKECGQIGNSVVMETLRNQIQQFANSPFSVLIEGESGSGKELVAQCLHTQSQRTKAPCLIVNCAAFTSELLEAQLFGHAKGAFTSAIAARSGFFEEATKGSLILDEIGEMPLQLQSKLLRVLENGEYYRLGETKVRQSQARIIASTNRDLRAEVINGQFRNDLYHRLSVLTIKVPPLSEREEDKLLLLQHFQKFYSEMGTLFSLDEEAKESWKAYNFPGNIARP</sequence>
<dbReference type="PROSITE" id="PS50045">
    <property type="entry name" value="SIGMA54_INTERACT_4"/>
    <property type="match status" value="1"/>
</dbReference>
<protein>
    <submittedName>
        <fullName evidence="7">Sigma-54 dependent transcriptional regulator</fullName>
    </submittedName>
</protein>
<dbReference type="Gene3D" id="3.40.50.300">
    <property type="entry name" value="P-loop containing nucleotide triphosphate hydrolases"/>
    <property type="match status" value="1"/>
</dbReference>
<dbReference type="EMBL" id="JAUCGM010000843">
    <property type="protein sequence ID" value="MDM8563740.1"/>
    <property type="molecule type" value="Genomic_DNA"/>
</dbReference>
<dbReference type="CDD" id="cd00009">
    <property type="entry name" value="AAA"/>
    <property type="match status" value="1"/>
</dbReference>
<dbReference type="InterPro" id="IPR058245">
    <property type="entry name" value="NreC/VraR/RcsB-like_REC"/>
</dbReference>
<feature type="domain" description="Response regulatory" evidence="6">
    <location>
        <begin position="1"/>
        <end position="120"/>
    </location>
</feature>
<dbReference type="SMART" id="SM00382">
    <property type="entry name" value="AAA"/>
    <property type="match status" value="1"/>
</dbReference>
<dbReference type="InterPro" id="IPR001789">
    <property type="entry name" value="Sig_transdc_resp-reg_receiver"/>
</dbReference>
<keyword evidence="2" id="KW-0067">ATP-binding</keyword>
<evidence type="ECO:0000256" key="4">
    <source>
        <dbReference type="PROSITE-ProRule" id="PRU00169"/>
    </source>
</evidence>
<dbReference type="InterPro" id="IPR027417">
    <property type="entry name" value="P-loop_NTPase"/>
</dbReference>
<dbReference type="InterPro" id="IPR003593">
    <property type="entry name" value="AAA+_ATPase"/>
</dbReference>
<reference evidence="7" key="1">
    <citation type="submission" date="2023-06" db="EMBL/GenBank/DDBJ databases">
        <title>Uncultivated large filamentous bacteria from sulfidic sediments reveal new species and different genomic features in energy metabolism and defense.</title>
        <authorList>
            <person name="Fonseca A."/>
        </authorList>
    </citation>
    <scope>NUCLEOTIDE SEQUENCE</scope>
    <source>
        <strain evidence="7">HSG4</strain>
    </source>
</reference>
<evidence type="ECO:0000256" key="2">
    <source>
        <dbReference type="ARBA" id="ARBA00022840"/>
    </source>
</evidence>